<dbReference type="PRINTS" id="PR00080">
    <property type="entry name" value="SDRFAMILY"/>
</dbReference>
<dbReference type="InterPro" id="IPR002347">
    <property type="entry name" value="SDR_fam"/>
</dbReference>
<dbReference type="Gene3D" id="3.40.50.720">
    <property type="entry name" value="NAD(P)-binding Rossmann-like Domain"/>
    <property type="match status" value="1"/>
</dbReference>
<dbReference type="Proteomes" id="UP000184758">
    <property type="component" value="Unassembled WGS sequence"/>
</dbReference>
<dbReference type="EMBL" id="FSRN01000001">
    <property type="protein sequence ID" value="SIN93072.1"/>
    <property type="molecule type" value="Genomic_DNA"/>
</dbReference>
<keyword evidence="2" id="KW-0560">Oxidoreductase</keyword>
<protein>
    <submittedName>
        <fullName evidence="3">NAD(P)-dependent dehydrogenase, short-chain alcohol dehydrogenase family</fullName>
    </submittedName>
</protein>
<dbReference type="SUPFAM" id="SSF51735">
    <property type="entry name" value="NAD(P)-binding Rossmann-fold domains"/>
    <property type="match status" value="1"/>
</dbReference>
<dbReference type="Pfam" id="PF13561">
    <property type="entry name" value="adh_short_C2"/>
    <property type="match status" value="1"/>
</dbReference>
<dbReference type="InterPro" id="IPR036291">
    <property type="entry name" value="NAD(P)-bd_dom_sf"/>
</dbReference>
<dbReference type="eggNOG" id="COG1028">
    <property type="taxonomic scope" value="Bacteria"/>
</dbReference>
<dbReference type="PROSITE" id="PS00061">
    <property type="entry name" value="ADH_SHORT"/>
    <property type="match status" value="1"/>
</dbReference>
<dbReference type="RefSeq" id="WP_034547172.1">
    <property type="nucleotide sequence ID" value="NZ_FSRN01000001.1"/>
</dbReference>
<comment type="similarity">
    <text evidence="1">Belongs to the short-chain dehydrogenases/reductases (SDR) family.</text>
</comment>
<organism evidence="3 4">
    <name type="scientific">Carnobacterium alterfunditum</name>
    <dbReference type="NCBI Taxonomy" id="28230"/>
    <lineage>
        <taxon>Bacteria</taxon>
        <taxon>Bacillati</taxon>
        <taxon>Bacillota</taxon>
        <taxon>Bacilli</taxon>
        <taxon>Lactobacillales</taxon>
        <taxon>Carnobacteriaceae</taxon>
        <taxon>Carnobacterium</taxon>
    </lineage>
</organism>
<dbReference type="InterPro" id="IPR020904">
    <property type="entry name" value="Sc_DH/Rdtase_CS"/>
</dbReference>
<dbReference type="GO" id="GO:0016491">
    <property type="term" value="F:oxidoreductase activity"/>
    <property type="evidence" value="ECO:0007669"/>
    <property type="project" value="UniProtKB-KW"/>
</dbReference>
<evidence type="ECO:0000313" key="3">
    <source>
        <dbReference type="EMBL" id="SIN93072.1"/>
    </source>
</evidence>
<name>A0A1N6FCU2_9LACT</name>
<accession>A0A1N6FCU2</accession>
<dbReference type="GO" id="GO:0008206">
    <property type="term" value="P:bile acid metabolic process"/>
    <property type="evidence" value="ECO:0007669"/>
    <property type="project" value="UniProtKB-ARBA"/>
</dbReference>
<evidence type="ECO:0000256" key="2">
    <source>
        <dbReference type="ARBA" id="ARBA00023002"/>
    </source>
</evidence>
<dbReference type="PANTHER" id="PTHR24321">
    <property type="entry name" value="DEHYDROGENASES, SHORT CHAIN"/>
    <property type="match status" value="1"/>
</dbReference>
<evidence type="ECO:0000256" key="1">
    <source>
        <dbReference type="ARBA" id="ARBA00006484"/>
    </source>
</evidence>
<proteinExistence type="inferred from homology"/>
<dbReference type="OrthoDB" id="9803333at2"/>
<gene>
    <name evidence="3" type="ORF">SAMN05878443_0537</name>
</gene>
<dbReference type="PANTHER" id="PTHR24321:SF8">
    <property type="entry name" value="ESTRADIOL 17-BETA-DEHYDROGENASE 8-RELATED"/>
    <property type="match status" value="1"/>
</dbReference>
<reference evidence="4" key="1">
    <citation type="submission" date="2016-11" db="EMBL/GenBank/DDBJ databases">
        <authorList>
            <person name="Varghese N."/>
            <person name="Submissions S."/>
        </authorList>
    </citation>
    <scope>NUCLEOTIDE SEQUENCE [LARGE SCALE GENOMIC DNA]</scope>
    <source>
        <strain evidence="4">313</strain>
    </source>
</reference>
<keyword evidence="4" id="KW-1185">Reference proteome</keyword>
<dbReference type="AlphaFoldDB" id="A0A1N6FCU2"/>
<dbReference type="FunFam" id="3.40.50.720:FF:000084">
    <property type="entry name" value="Short-chain dehydrogenase reductase"/>
    <property type="match status" value="1"/>
</dbReference>
<dbReference type="STRING" id="28230.SAMN05878443_0537"/>
<sequence length="253" mass="26684">MKLENKSVIVTGSAGGIGEAIARLFAKEGANIILADCNEEGVKKVADELNKLRRNSAIALKVDVSKKEDTDRMIEVTLEKFGSLDILVNNAGIMDGFEPIGDISDAKWQKIMDVNVLGVMRSIRRAIPIFKAQKSGIIINIASLGGLYGARAGVAYTTSKHALVGLTKNTAFMYAKENIRCNAIAPGGVATNIATSMGDINQFGMAKTQPGLALSPSFGQPEDIATVALFLASAESNFVNGAVLTADGGWSAY</sequence>
<dbReference type="PRINTS" id="PR00081">
    <property type="entry name" value="GDHRDH"/>
</dbReference>
<dbReference type="CDD" id="cd05233">
    <property type="entry name" value="SDR_c"/>
    <property type="match status" value="1"/>
</dbReference>
<dbReference type="NCBIfam" id="NF005559">
    <property type="entry name" value="PRK07231.1"/>
    <property type="match status" value="1"/>
</dbReference>
<evidence type="ECO:0000313" key="4">
    <source>
        <dbReference type="Proteomes" id="UP000184758"/>
    </source>
</evidence>